<dbReference type="SUPFAM" id="SSF48652">
    <property type="entry name" value="Tetraspanin"/>
    <property type="match status" value="1"/>
</dbReference>
<sequence>MNVDCFYCLRYLLMFIIFLNMVLGLSLLGASLWIFLHGAKMGQVLAETEGVNYILYFLMALGAIKFLLGFLGCYGVSRKNSKILATFFALVLIVFLGQIAAGVWLYIGKDQVTESAEHSLASFIKQDYGEKGFEAKTKALDVLQSKFKCCGSGAPADWSKSIYNEANETYVLEDYLVPTSCCMTNDTTICEEARLVSHEILEDSIYKNGCINRIWAQIFEYEGEIFGVVGGIILIELFVMTSTLTLCRSTNVRYQL</sequence>
<keyword evidence="8" id="KW-1185">Reference proteome</keyword>
<feature type="transmembrane region" description="Helical" evidence="6">
    <location>
        <begin position="12"/>
        <end position="34"/>
    </location>
</feature>
<dbReference type="InterPro" id="IPR018499">
    <property type="entry name" value="Tetraspanin/Peripherin"/>
</dbReference>
<accession>A0AAN8ZVQ9</accession>
<keyword evidence="4 6" id="KW-1133">Transmembrane helix</keyword>
<dbReference type="AlphaFoldDB" id="A0AAN8ZVQ9"/>
<dbReference type="PRINTS" id="PR00259">
    <property type="entry name" value="TMFOUR"/>
</dbReference>
<comment type="similarity">
    <text evidence="2 6">Belongs to the tetraspanin (TM4SF) family.</text>
</comment>
<comment type="subcellular location">
    <subcellularLocation>
        <location evidence="1 6">Membrane</location>
        <topology evidence="1 6">Multi-pass membrane protein</topology>
    </subcellularLocation>
</comment>
<dbReference type="InterPro" id="IPR008952">
    <property type="entry name" value="Tetraspanin_EC2_sf"/>
</dbReference>
<evidence type="ECO:0000256" key="6">
    <source>
        <dbReference type="RuleBase" id="RU361218"/>
    </source>
</evidence>
<dbReference type="PANTHER" id="PTHR19282:SF551">
    <property type="entry name" value="RE08073P-RELATED"/>
    <property type="match status" value="1"/>
</dbReference>
<dbReference type="EMBL" id="JAXCGZ010020837">
    <property type="protein sequence ID" value="KAK7065259.1"/>
    <property type="molecule type" value="Genomic_DNA"/>
</dbReference>
<evidence type="ECO:0000313" key="8">
    <source>
        <dbReference type="Proteomes" id="UP001381693"/>
    </source>
</evidence>
<dbReference type="GO" id="GO:0005886">
    <property type="term" value="C:plasma membrane"/>
    <property type="evidence" value="ECO:0007669"/>
    <property type="project" value="TreeGrafter"/>
</dbReference>
<dbReference type="PIRSF" id="PIRSF002419">
    <property type="entry name" value="Tetraspanin"/>
    <property type="match status" value="1"/>
</dbReference>
<evidence type="ECO:0000256" key="1">
    <source>
        <dbReference type="ARBA" id="ARBA00004141"/>
    </source>
</evidence>
<dbReference type="Pfam" id="PF00335">
    <property type="entry name" value="Tetraspanin"/>
    <property type="match status" value="1"/>
</dbReference>
<feature type="transmembrane region" description="Helical" evidence="6">
    <location>
        <begin position="54"/>
        <end position="76"/>
    </location>
</feature>
<name>A0AAN8ZVQ9_HALRR</name>
<dbReference type="PANTHER" id="PTHR19282">
    <property type="entry name" value="TETRASPANIN"/>
    <property type="match status" value="1"/>
</dbReference>
<keyword evidence="5 6" id="KW-0472">Membrane</keyword>
<dbReference type="InterPro" id="IPR000301">
    <property type="entry name" value="Tetraspanin_animals"/>
</dbReference>
<proteinExistence type="inferred from homology"/>
<evidence type="ECO:0000313" key="7">
    <source>
        <dbReference type="EMBL" id="KAK7065259.1"/>
    </source>
</evidence>
<gene>
    <name evidence="7" type="ORF">SK128_001567</name>
</gene>
<feature type="transmembrane region" description="Helical" evidence="6">
    <location>
        <begin position="225"/>
        <end position="247"/>
    </location>
</feature>
<evidence type="ECO:0000256" key="4">
    <source>
        <dbReference type="ARBA" id="ARBA00022989"/>
    </source>
</evidence>
<feature type="transmembrane region" description="Helical" evidence="6">
    <location>
        <begin position="83"/>
        <end position="107"/>
    </location>
</feature>
<reference evidence="7 8" key="1">
    <citation type="submission" date="2023-11" db="EMBL/GenBank/DDBJ databases">
        <title>Halocaridina rubra genome assembly.</title>
        <authorList>
            <person name="Smith C."/>
        </authorList>
    </citation>
    <scope>NUCLEOTIDE SEQUENCE [LARGE SCALE GENOMIC DNA]</scope>
    <source>
        <strain evidence="7">EP-1</strain>
        <tissue evidence="7">Whole</tissue>
    </source>
</reference>
<comment type="caution">
    <text evidence="7">The sequence shown here is derived from an EMBL/GenBank/DDBJ whole genome shotgun (WGS) entry which is preliminary data.</text>
</comment>
<keyword evidence="3 6" id="KW-0812">Transmembrane</keyword>
<evidence type="ECO:0000256" key="2">
    <source>
        <dbReference type="ARBA" id="ARBA00006840"/>
    </source>
</evidence>
<evidence type="ECO:0000256" key="5">
    <source>
        <dbReference type="ARBA" id="ARBA00023136"/>
    </source>
</evidence>
<evidence type="ECO:0000256" key="3">
    <source>
        <dbReference type="ARBA" id="ARBA00022692"/>
    </source>
</evidence>
<dbReference type="Proteomes" id="UP001381693">
    <property type="component" value="Unassembled WGS sequence"/>
</dbReference>
<protein>
    <recommendedName>
        <fullName evidence="6">Tetraspanin</fullName>
    </recommendedName>
</protein>
<organism evidence="7 8">
    <name type="scientific">Halocaridina rubra</name>
    <name type="common">Hawaiian red shrimp</name>
    <dbReference type="NCBI Taxonomy" id="373956"/>
    <lineage>
        <taxon>Eukaryota</taxon>
        <taxon>Metazoa</taxon>
        <taxon>Ecdysozoa</taxon>
        <taxon>Arthropoda</taxon>
        <taxon>Crustacea</taxon>
        <taxon>Multicrustacea</taxon>
        <taxon>Malacostraca</taxon>
        <taxon>Eumalacostraca</taxon>
        <taxon>Eucarida</taxon>
        <taxon>Decapoda</taxon>
        <taxon>Pleocyemata</taxon>
        <taxon>Caridea</taxon>
        <taxon>Atyoidea</taxon>
        <taxon>Atyidae</taxon>
        <taxon>Halocaridina</taxon>
    </lineage>
</organism>
<dbReference type="Gene3D" id="1.10.1450.10">
    <property type="entry name" value="Tetraspanin"/>
    <property type="match status" value="1"/>
</dbReference>